<comment type="caution">
    <text evidence="2">The sequence shown here is derived from an EMBL/GenBank/DDBJ whole genome shotgun (WGS) entry which is preliminary data.</text>
</comment>
<accession>L7EBM4</accession>
<sequence length="123" mass="14015">MIEDLSWQRPIAPIQLCGSMDGLTFEAYIIRRVVPQLWPGACLVLDNSSIHQGTEVEAAVRDAGASPIYLSPYSPDFSPIENFWSKVKTIWEQADRGTSKLKSLCSIKYRHRLQKKISHIYHI</sequence>
<dbReference type="InterPro" id="IPR038717">
    <property type="entry name" value="Tc1-like_DDE_dom"/>
</dbReference>
<gene>
    <name evidence="2" type="ORF">O53_285</name>
</gene>
<protein>
    <submittedName>
        <fullName evidence="2">Transposase domain protein</fullName>
    </submittedName>
</protein>
<evidence type="ECO:0000313" key="2">
    <source>
        <dbReference type="EMBL" id="ELP55687.1"/>
    </source>
</evidence>
<dbReference type="Proteomes" id="UP000010932">
    <property type="component" value="Unassembled WGS sequence"/>
</dbReference>
<name>L7EBM4_MICAE</name>
<dbReference type="PANTHER" id="PTHR46564:SF1">
    <property type="entry name" value="TRANSPOSASE"/>
    <property type="match status" value="1"/>
</dbReference>
<dbReference type="Pfam" id="PF13358">
    <property type="entry name" value="DDE_3"/>
    <property type="match status" value="1"/>
</dbReference>
<organism evidence="2 3">
    <name type="scientific">Microcystis aeruginosa TAIHU98</name>
    <dbReference type="NCBI Taxonomy" id="1134457"/>
    <lineage>
        <taxon>Bacteria</taxon>
        <taxon>Bacillati</taxon>
        <taxon>Cyanobacteriota</taxon>
        <taxon>Cyanophyceae</taxon>
        <taxon>Oscillatoriophycideae</taxon>
        <taxon>Chroococcales</taxon>
        <taxon>Microcystaceae</taxon>
        <taxon>Microcystis</taxon>
    </lineage>
</organism>
<evidence type="ECO:0000313" key="3">
    <source>
        <dbReference type="Proteomes" id="UP000010932"/>
    </source>
</evidence>
<dbReference type="PANTHER" id="PTHR46564">
    <property type="entry name" value="TRANSPOSASE"/>
    <property type="match status" value="1"/>
</dbReference>
<feature type="domain" description="Tc1-like transposase DDE" evidence="1">
    <location>
        <begin position="12"/>
        <end position="99"/>
    </location>
</feature>
<dbReference type="GO" id="GO:0003676">
    <property type="term" value="F:nucleic acid binding"/>
    <property type="evidence" value="ECO:0007669"/>
    <property type="project" value="InterPro"/>
</dbReference>
<dbReference type="EMBL" id="ANKQ01000001">
    <property type="protein sequence ID" value="ELP55687.1"/>
    <property type="molecule type" value="Genomic_DNA"/>
</dbReference>
<reference evidence="2 3" key="1">
    <citation type="journal article" date="2013" name="Genome Announc.">
        <title>Whole-Genome Sequence of Microcystis aeruginosa TAIHU98, a Nontoxic Bloom-Forming Strain Isolated from Taihu Lake, China.</title>
        <authorList>
            <person name="Yang C."/>
            <person name="Zhang W."/>
            <person name="Ren M."/>
            <person name="Song L."/>
            <person name="Li T."/>
            <person name="Zhao J."/>
        </authorList>
    </citation>
    <scope>NUCLEOTIDE SEQUENCE [LARGE SCALE GENOMIC DNA]</scope>
    <source>
        <strain evidence="2 3">TAIHU98</strain>
    </source>
</reference>
<dbReference type="AlphaFoldDB" id="L7EBM4"/>
<dbReference type="Gene3D" id="3.30.420.10">
    <property type="entry name" value="Ribonuclease H-like superfamily/Ribonuclease H"/>
    <property type="match status" value="1"/>
</dbReference>
<proteinExistence type="predicted"/>
<dbReference type="PATRIC" id="fig|1134457.3.peg.559"/>
<dbReference type="InterPro" id="IPR036397">
    <property type="entry name" value="RNaseH_sf"/>
</dbReference>
<evidence type="ECO:0000259" key="1">
    <source>
        <dbReference type="Pfam" id="PF13358"/>
    </source>
</evidence>